<evidence type="ECO:0000313" key="2">
    <source>
        <dbReference type="EMBL" id="MFC4989424.1"/>
    </source>
</evidence>
<evidence type="ECO:0000256" key="1">
    <source>
        <dbReference type="SAM" id="Phobius"/>
    </source>
</evidence>
<dbReference type="AlphaFoldDB" id="A0ABD5QK87"/>
<gene>
    <name evidence="2" type="ORF">ACFPFO_17015</name>
</gene>
<name>A0ABD5QK87_9EURY</name>
<reference evidence="2 3" key="1">
    <citation type="journal article" date="2019" name="Int. J. Syst. Evol. Microbiol.">
        <title>The Global Catalogue of Microorganisms (GCM) 10K type strain sequencing project: providing services to taxonomists for standard genome sequencing and annotation.</title>
        <authorList>
            <consortium name="The Broad Institute Genomics Platform"/>
            <consortium name="The Broad Institute Genome Sequencing Center for Infectious Disease"/>
            <person name="Wu L."/>
            <person name="Ma J."/>
        </authorList>
    </citation>
    <scope>NUCLEOTIDE SEQUENCE [LARGE SCALE GENOMIC DNA]</scope>
    <source>
        <strain evidence="2 3">CGMCC 1.15824</strain>
    </source>
</reference>
<organism evidence="2 3">
    <name type="scientific">Saliphagus infecundisoli</name>
    <dbReference type="NCBI Taxonomy" id="1849069"/>
    <lineage>
        <taxon>Archaea</taxon>
        <taxon>Methanobacteriati</taxon>
        <taxon>Methanobacteriota</taxon>
        <taxon>Stenosarchaea group</taxon>
        <taxon>Halobacteria</taxon>
        <taxon>Halobacteriales</taxon>
        <taxon>Natrialbaceae</taxon>
        <taxon>Saliphagus</taxon>
    </lineage>
</organism>
<evidence type="ECO:0000313" key="3">
    <source>
        <dbReference type="Proteomes" id="UP001595925"/>
    </source>
</evidence>
<protein>
    <submittedName>
        <fullName evidence="2">Uncharacterized protein</fullName>
    </submittedName>
</protein>
<feature type="transmembrane region" description="Helical" evidence="1">
    <location>
        <begin position="24"/>
        <end position="46"/>
    </location>
</feature>
<keyword evidence="3" id="KW-1185">Reference proteome</keyword>
<proteinExistence type="predicted"/>
<keyword evidence="1" id="KW-0812">Transmembrane</keyword>
<sequence length="73" mass="7844">MALSRGTESEGFGRGLEIVANSTALKVALFGVLLWVLAVILSTGVWPAIMAIWGTALIVVGVGLYSLVWWFHQ</sequence>
<accession>A0ABD5QK87</accession>
<dbReference type="RefSeq" id="WP_224829271.1">
    <property type="nucleotide sequence ID" value="NZ_JAIVEF010000018.1"/>
</dbReference>
<comment type="caution">
    <text evidence="2">The sequence shown here is derived from an EMBL/GenBank/DDBJ whole genome shotgun (WGS) entry which is preliminary data.</text>
</comment>
<dbReference type="EMBL" id="JBHSJG010000048">
    <property type="protein sequence ID" value="MFC4989424.1"/>
    <property type="molecule type" value="Genomic_DNA"/>
</dbReference>
<keyword evidence="1" id="KW-1133">Transmembrane helix</keyword>
<keyword evidence="1" id="KW-0472">Membrane</keyword>
<feature type="transmembrane region" description="Helical" evidence="1">
    <location>
        <begin position="52"/>
        <end position="71"/>
    </location>
</feature>
<dbReference type="Proteomes" id="UP001595925">
    <property type="component" value="Unassembled WGS sequence"/>
</dbReference>